<dbReference type="PANTHER" id="PTHR30433">
    <property type="entry name" value="CHEMOTAXIS PROTEIN MOTA"/>
    <property type="match status" value="1"/>
</dbReference>
<evidence type="ECO:0000256" key="7">
    <source>
        <dbReference type="ARBA" id="ARBA00022989"/>
    </source>
</evidence>
<evidence type="ECO:0000256" key="6">
    <source>
        <dbReference type="ARBA" id="ARBA00022779"/>
    </source>
</evidence>
<evidence type="ECO:0000256" key="3">
    <source>
        <dbReference type="ARBA" id="ARBA00022448"/>
    </source>
</evidence>
<organism evidence="11 12">
    <name type="scientific">Thiorhodovibrio winogradskyi</name>
    <dbReference type="NCBI Taxonomy" id="77007"/>
    <lineage>
        <taxon>Bacteria</taxon>
        <taxon>Pseudomonadati</taxon>
        <taxon>Pseudomonadota</taxon>
        <taxon>Gammaproteobacteria</taxon>
        <taxon>Chromatiales</taxon>
        <taxon>Chromatiaceae</taxon>
        <taxon>Thiorhodovibrio</taxon>
    </lineage>
</organism>
<keyword evidence="5 9" id="KW-0812">Transmembrane</keyword>
<evidence type="ECO:0000313" key="12">
    <source>
        <dbReference type="Proteomes" id="UP001432180"/>
    </source>
</evidence>
<keyword evidence="6" id="KW-0283">Flagellar rotation</keyword>
<evidence type="ECO:0000256" key="4">
    <source>
        <dbReference type="ARBA" id="ARBA00022475"/>
    </source>
</evidence>
<comment type="subcellular location">
    <subcellularLocation>
        <location evidence="1">Cell membrane</location>
        <topology evidence="1">Multi-pass membrane protein</topology>
    </subcellularLocation>
</comment>
<evidence type="ECO:0000256" key="8">
    <source>
        <dbReference type="ARBA" id="ARBA00023136"/>
    </source>
</evidence>
<feature type="transmembrane region" description="Helical" evidence="9">
    <location>
        <begin position="178"/>
        <end position="200"/>
    </location>
</feature>
<evidence type="ECO:0000256" key="9">
    <source>
        <dbReference type="SAM" id="Phobius"/>
    </source>
</evidence>
<dbReference type="EMBL" id="CP121472">
    <property type="protein sequence ID" value="WPL15785.1"/>
    <property type="molecule type" value="Genomic_DNA"/>
</dbReference>
<keyword evidence="8 9" id="KW-0472">Membrane</keyword>
<evidence type="ECO:0000259" key="10">
    <source>
        <dbReference type="Pfam" id="PF01618"/>
    </source>
</evidence>
<dbReference type="InterPro" id="IPR047055">
    <property type="entry name" value="MotA-like"/>
</dbReference>
<proteinExistence type="inferred from homology"/>
<dbReference type="RefSeq" id="WP_328986336.1">
    <property type="nucleotide sequence ID" value="NZ_CP121472.1"/>
</dbReference>
<keyword evidence="3" id="KW-0813">Transport</keyword>
<protein>
    <submittedName>
        <fullName evidence="11">Chemotaxis protein PomA</fullName>
    </submittedName>
</protein>
<dbReference type="InterPro" id="IPR002898">
    <property type="entry name" value="MotA_ExbB_proton_chnl"/>
</dbReference>
<sequence length="252" mass="26884">MDFATIAGLVFVMVAVIGAILIGGELGVFINIPSIFIVIGGTFGATLMRISFGEFFGSFKIGLIAIMHSSPSPRELIEEAVQLANVARKEGILALENQSISDPFLEKGISLCIDGHPPETVERVLSKEIGLAIERHEKGISMWKSIADYSPAMGMIGTLIGLVQMLSNMDDPKAIGPAMAVALLTTLYGAVIANGIALPISEKLKAVSEQERMIQDLVLEAISSIQSGINPRVMEQILLTYLPSSQRASSAE</sequence>
<evidence type="ECO:0000256" key="2">
    <source>
        <dbReference type="ARBA" id="ARBA00008038"/>
    </source>
</evidence>
<dbReference type="InterPro" id="IPR000540">
    <property type="entry name" value="Flag_MotA_CS"/>
</dbReference>
<dbReference type="Pfam" id="PF01618">
    <property type="entry name" value="MotA_ExbB"/>
    <property type="match status" value="1"/>
</dbReference>
<evidence type="ECO:0000256" key="1">
    <source>
        <dbReference type="ARBA" id="ARBA00004651"/>
    </source>
</evidence>
<comment type="similarity">
    <text evidence="2">Belongs to the MotA family.</text>
</comment>
<accession>A0ABZ0S3V9</accession>
<keyword evidence="12" id="KW-1185">Reference proteome</keyword>
<evidence type="ECO:0000256" key="5">
    <source>
        <dbReference type="ARBA" id="ARBA00022692"/>
    </source>
</evidence>
<evidence type="ECO:0000313" key="11">
    <source>
        <dbReference type="EMBL" id="WPL15785.1"/>
    </source>
</evidence>
<feature type="domain" description="MotA/TolQ/ExbB proton channel" evidence="10">
    <location>
        <begin position="97"/>
        <end position="212"/>
    </location>
</feature>
<reference evidence="11 12" key="1">
    <citation type="journal article" date="2023" name="Microorganisms">
        <title>Thiorhodovibrio frisius and Trv. litoralis spp. nov., Two Novel Members from a Clade of Fastidious Purple Sulfur Bacteria That Exhibit Unique Red-Shifted Light-Harvesting Capabilities.</title>
        <authorList>
            <person name="Methner A."/>
            <person name="Kuzyk S.B."/>
            <person name="Petersen J."/>
            <person name="Bauer S."/>
            <person name="Brinkmann H."/>
            <person name="Sichau K."/>
            <person name="Wanner G."/>
            <person name="Wolf J."/>
            <person name="Neumann-Schaal M."/>
            <person name="Henke P."/>
            <person name="Tank M."/>
            <person name="Sproer C."/>
            <person name="Bunk B."/>
            <person name="Overmann J."/>
        </authorList>
    </citation>
    <scope>NUCLEOTIDE SEQUENCE [LARGE SCALE GENOMIC DNA]</scope>
    <source>
        <strain evidence="11 12">DSM 6702</strain>
    </source>
</reference>
<feature type="transmembrane region" description="Helical" evidence="9">
    <location>
        <begin position="28"/>
        <end position="50"/>
    </location>
</feature>
<name>A0ABZ0S3V9_9GAMM</name>
<gene>
    <name evidence="11" type="primary">pomA</name>
    <name evidence="11" type="ORF">Thiowin_00702</name>
</gene>
<dbReference type="Proteomes" id="UP001432180">
    <property type="component" value="Chromosome"/>
</dbReference>
<dbReference type="PANTHER" id="PTHR30433:SF2">
    <property type="entry name" value="MOTILITY PROTEIN A"/>
    <property type="match status" value="1"/>
</dbReference>
<keyword evidence="4" id="KW-1003">Cell membrane</keyword>
<dbReference type="PROSITE" id="PS01307">
    <property type="entry name" value="MOTA"/>
    <property type="match status" value="1"/>
</dbReference>
<keyword evidence="7 9" id="KW-1133">Transmembrane helix</keyword>